<sequence length="116" mass="14041">MAKYNNVKIDGYDSKKEYRRAKELKLLEKKGIITGLQEQVKYELISPQYRFYEVQGVRKMLRKKKLIERGVYYIADFVYYRDGEYIVEDTKGVRTKEYIIKRKLMLYVHGIKIKEV</sequence>
<dbReference type="AlphaFoldDB" id="A0A1Y4V3L1"/>
<evidence type="ECO:0000313" key="1">
    <source>
        <dbReference type="EMBL" id="KAB6079553.1"/>
    </source>
</evidence>
<proteinExistence type="predicted"/>
<dbReference type="Pfam" id="PF06356">
    <property type="entry name" value="DUF1064"/>
    <property type="match status" value="1"/>
</dbReference>
<dbReference type="Proteomes" id="UP000474077">
    <property type="component" value="Unassembled WGS sequence"/>
</dbReference>
<protein>
    <submittedName>
        <fullName evidence="1">DUF1064 domain-containing protein</fullName>
    </submittedName>
</protein>
<organism evidence="1 2">
    <name type="scientific">Bacteroides xylanisolvens</name>
    <dbReference type="NCBI Taxonomy" id="371601"/>
    <lineage>
        <taxon>Bacteria</taxon>
        <taxon>Pseudomonadati</taxon>
        <taxon>Bacteroidota</taxon>
        <taxon>Bacteroidia</taxon>
        <taxon>Bacteroidales</taxon>
        <taxon>Bacteroidaceae</taxon>
        <taxon>Bacteroides</taxon>
    </lineage>
</organism>
<comment type="caution">
    <text evidence="1">The sequence shown here is derived from an EMBL/GenBank/DDBJ whole genome shotgun (WGS) entry which is preliminary data.</text>
</comment>
<dbReference type="InterPro" id="IPR009414">
    <property type="entry name" value="DUF1064"/>
</dbReference>
<dbReference type="EMBL" id="WDER01000067">
    <property type="protein sequence ID" value="KAB6079553.1"/>
    <property type="molecule type" value="Genomic_DNA"/>
</dbReference>
<accession>A0A1Y4V3L1</accession>
<reference evidence="1 2" key="1">
    <citation type="journal article" date="2019" name="Nat. Med.">
        <title>A library of human gut bacterial isolates paired with longitudinal multiomics data enables mechanistic microbiome research.</title>
        <authorList>
            <person name="Poyet M."/>
            <person name="Groussin M."/>
            <person name="Gibbons S.M."/>
            <person name="Avila-Pacheco J."/>
            <person name="Jiang X."/>
            <person name="Kearney S.M."/>
            <person name="Perrotta A.R."/>
            <person name="Berdy B."/>
            <person name="Zhao S."/>
            <person name="Lieberman T.D."/>
            <person name="Swanson P.K."/>
            <person name="Smith M."/>
            <person name="Roesemann S."/>
            <person name="Alexander J.E."/>
            <person name="Rich S.A."/>
            <person name="Livny J."/>
            <person name="Vlamakis H."/>
            <person name="Clish C."/>
            <person name="Bullock K."/>
            <person name="Deik A."/>
            <person name="Scott J."/>
            <person name="Pierce K.A."/>
            <person name="Xavier R.J."/>
            <person name="Alm E.J."/>
        </authorList>
    </citation>
    <scope>NUCLEOTIDE SEQUENCE [LARGE SCALE GENOMIC DNA]</scope>
    <source>
        <strain evidence="1 2">BIOML-A73</strain>
    </source>
</reference>
<gene>
    <name evidence="1" type="ORF">GA560_19525</name>
</gene>
<evidence type="ECO:0000313" key="2">
    <source>
        <dbReference type="Proteomes" id="UP000474077"/>
    </source>
</evidence>
<dbReference type="RefSeq" id="WP_061448124.1">
    <property type="nucleotide sequence ID" value="NZ_JAPNNX010000003.1"/>
</dbReference>
<name>A0A1Y4V3L1_9BACE</name>